<sequence>MNEFTDLAGLSPFLLHSLRQLHKI</sequence>
<reference evidence="1" key="1">
    <citation type="submission" date="2014-09" db="EMBL/GenBank/DDBJ databases">
        <authorList>
            <person name="Magalhaes I.L.F."/>
            <person name="Oliveira U."/>
            <person name="Santos F.R."/>
            <person name="Vidigal T.H.D.A."/>
            <person name="Brescovit A.D."/>
            <person name="Santos A.J."/>
        </authorList>
    </citation>
    <scope>NUCLEOTIDE SEQUENCE</scope>
    <source>
        <tissue evidence="1">Shoot tissue taken approximately 20 cm above the soil surface</tissue>
    </source>
</reference>
<name>A0A0A9BVW6_ARUDO</name>
<proteinExistence type="predicted"/>
<reference evidence="1" key="2">
    <citation type="journal article" date="2015" name="Data Brief">
        <title>Shoot transcriptome of the giant reed, Arundo donax.</title>
        <authorList>
            <person name="Barrero R.A."/>
            <person name="Guerrero F.D."/>
            <person name="Moolhuijzen P."/>
            <person name="Goolsby J.A."/>
            <person name="Tidwell J."/>
            <person name="Bellgard S.E."/>
            <person name="Bellgard M.I."/>
        </authorList>
    </citation>
    <scope>NUCLEOTIDE SEQUENCE</scope>
    <source>
        <tissue evidence="1">Shoot tissue taken approximately 20 cm above the soil surface</tissue>
    </source>
</reference>
<organism evidence="1">
    <name type="scientific">Arundo donax</name>
    <name type="common">Giant reed</name>
    <name type="synonym">Donax arundinaceus</name>
    <dbReference type="NCBI Taxonomy" id="35708"/>
    <lineage>
        <taxon>Eukaryota</taxon>
        <taxon>Viridiplantae</taxon>
        <taxon>Streptophyta</taxon>
        <taxon>Embryophyta</taxon>
        <taxon>Tracheophyta</taxon>
        <taxon>Spermatophyta</taxon>
        <taxon>Magnoliopsida</taxon>
        <taxon>Liliopsida</taxon>
        <taxon>Poales</taxon>
        <taxon>Poaceae</taxon>
        <taxon>PACMAD clade</taxon>
        <taxon>Arundinoideae</taxon>
        <taxon>Arundineae</taxon>
        <taxon>Arundo</taxon>
    </lineage>
</organism>
<evidence type="ECO:0000313" key="1">
    <source>
        <dbReference type="EMBL" id="JAD67446.1"/>
    </source>
</evidence>
<protein>
    <submittedName>
        <fullName evidence="1">Uncharacterized protein</fullName>
    </submittedName>
</protein>
<dbReference type="EMBL" id="GBRH01230449">
    <property type="protein sequence ID" value="JAD67446.1"/>
    <property type="molecule type" value="Transcribed_RNA"/>
</dbReference>
<dbReference type="AlphaFoldDB" id="A0A0A9BVW6"/>
<accession>A0A0A9BVW6</accession>